<dbReference type="Proteomes" id="UP000186804">
    <property type="component" value="Unassembled WGS sequence"/>
</dbReference>
<dbReference type="EMBL" id="LRBS01000085">
    <property type="protein sequence ID" value="OII75776.1"/>
    <property type="molecule type" value="Genomic_DNA"/>
</dbReference>
<proteinExistence type="predicted"/>
<dbReference type="OrthoDB" id="338622at2759"/>
<dbReference type="PANTHER" id="PTHR44099:SF4">
    <property type="entry name" value="RABCONNECTIN-3B, ISOFORM A"/>
    <property type="match status" value="1"/>
</dbReference>
<dbReference type="InterPro" id="IPR015943">
    <property type="entry name" value="WD40/YVTN_repeat-like_dom_sf"/>
</dbReference>
<organism evidence="1 2">
    <name type="scientific">Cryptosporidium andersoni</name>
    <dbReference type="NCBI Taxonomy" id="117008"/>
    <lineage>
        <taxon>Eukaryota</taxon>
        <taxon>Sar</taxon>
        <taxon>Alveolata</taxon>
        <taxon>Apicomplexa</taxon>
        <taxon>Conoidasida</taxon>
        <taxon>Coccidia</taxon>
        <taxon>Eucoccidiorida</taxon>
        <taxon>Eimeriorina</taxon>
        <taxon>Cryptosporidiidae</taxon>
        <taxon>Cryptosporidium</taxon>
    </lineage>
</organism>
<keyword evidence="2" id="KW-1185">Reference proteome</keyword>
<evidence type="ECO:0000313" key="2">
    <source>
        <dbReference type="Proteomes" id="UP000186804"/>
    </source>
</evidence>
<dbReference type="SUPFAM" id="SSF50978">
    <property type="entry name" value="WD40 repeat-like"/>
    <property type="match status" value="2"/>
</dbReference>
<dbReference type="GeneID" id="92367205"/>
<sequence>MLLSCGVVSDGGISEEIVLVCCSIWGNICATGTKLGHVYLWHIQSEENGNNVKDNLVPYNILLPNTHGNYELIGMVFVLSPSPLLQGCSEELLLTLHSDRILRYWSLDNGRCIAQLEHSAEHDVTQVISLVDRRFVLLVGLQKITIIDTWSRLNCGRLKIASCPISKRLDKNMNDEDTFPIYRSITDSSEKSRNYNLDSNNILNKSMSELQNSPKSSGRYGESMICCVSTNYDYLELLKRSASISSYNFCADYQYPTAHLYTVAAVLNTGQVLVWDLSCVIRVWWHFIPIPHCELPCPVPKPQRGDVPEPFAKYNCDITKNSETLREFSYTGNGRLRGQIDNKSESSQLSNTNSYSNFQATAVDNSTNSAANFYRTNSMYIDNHSGYFKSPNTYQIPATKSPPLAPLLFYLHPCFVSEPTKLYCVQSNEMVSTQIIVVDYYLIINAKYRLIIWRRSFQPQFQNRKLRYQPFGDIFVPPTSYPSDLELGTIFRSKTYEIYKDTTLHRVDTYGESQSTISSNNDEDKQEHKLSIWMGLAYASCLECDSLKENSKYFSILAWSSDLTIYKLKIPKVLDVLFSDNTDFHTEHTDTFSFLNTLIEDYCGGYSDMLLYPICLINCESERTEEISSVKDLSSLWQFWKVYSIKSDETLKSRILWIHRHNINLLYNLRQDHLDRIFSKDKLTENSQYGSLTYMELSLDSISYVRFSSCFENDEKENPFIIDLPCSYKSREIYSEKLVWSLTMPLTDIWDNYVNSFERKDSVRVCACLFTEQKNSIYCIISLSNGKIIGQCLTGDFGLIDGTSCSFDKHSLGTIENGIIYILPVPYFLENSRDTGETVSVVEFASVTDGYIFGATSNGNILVWKVDLMNTNQRRSSEYNTSVFNNEHTQRKEYPSDLGSFSPLQGLYNNESTFSLVLCISGIFSSSNITLTKVIKLELTSMGEIDTPTFEDSKILVYSFSEKRTLLLSIIDNKGRYEDEECEVIGKYDNSTVNEEFESIYMEHKRVSFKSTPLSLYNSADFRFPQRLDSACIDTICDFIYILYGKEMCIFDSNSGCLLNIIDTDNMLNIESPQLPYIHLSAGAISNIVRFVQCMPSLEFSSHGFIYGSIPIGKYKSRNYTCCNGTGRTEYPRYLELCKEKVRNFQTHNLKYSKYDYLEEQKSENLKYKDYIEDFGSINTEFKVSKTDFTLKGYSKDDMNSYCRTFTIDSRYLRSEEVLKSYPSIGKRSLDSNHYIFLSFLIFNPHASSDVQKIEKKQQRNTKTAKYLRHLLPLFIKSTDIFLTKILSIMAPLSTTPILKVNSIIIGVNYSLSIPIGNGCNLHKTQTTSETSFVIPKNSDTINIRLSGILQSTHDELTNTNRHLERRYHSFDTSRNKGVGDNSENSYNRSYTFDGVGPPPYRYVTIENWNEKLTKHIFNKTAFLRSLRSKVGSNKFQTIVASGKPYSDWNTETRNENLSTSSSYYYIGQFSGIPCTSHVVNQIVKSRHPHYNQSGKKNRKYLEESKIQIEREATPRRKTRGKGLEGYRNIDSEKIRDTENKTDVDTVPDLHIEYFSQKSKQNDFNQSIIHSPTIPSSLNLHDTSDFQKAKVLPNFNGEDEEWLQFFLNYRRFRYDNLTFSDQLEDCKGPLTSFSTHHVALQMVILHYYFSYYCDMEIPIRLVDKFLLSWITSSMYRRHDTERLIPFHLFTITGITLDIYNPYLRSSARYCLQLAIRSLPAKVLAYSEEIALDTLSGILRTQCSTSEMSESPNLLNQSSLCNDTLDFDTSLESELQASGIPEQQNSCQAKDISYSPPWNESCKRGHLQHYSYCTMSLCRMIGYRLPFSIMNSCEYYHSSISIEDMALFFLNVVLHEHPFKRIHSKCLGKILLTFLVSIICSYDIEPIVILSKNLGKNKSEQNKDFGYSKKYQYEQWYPWERSFISDGNNESDSDSMDTCNDITTVIQTLRFLWAVDLLVLNFSILLGHQFISGTCIPSLLRRGLANWEKSIYVAAILFQTDQGTSFTEDLKNKNKCTKFKDLPTLLSKSIICLCIRLLTLAQYPPFWFSCRHLLQLIGQIDPLTYIYILGCAGRTCYSDMGMNYTCNMLSLMIYFVSNYPEYSFPYINVAVDIAIGFLDPLDSVLRKGTIAAVTSVLYHLVKTFPMIAFHQHTQRLAIGHQKSILIYDLRTATKWRVLQGHKGAVDALCFDKGGEFLASYSIAERSLRLWQCTQSGLLGGLLGISGSCIKLIQLPELRNNPIYNALYYKLRTVKVSYKNPKEWQIKREDQRNYIVTIDY</sequence>
<gene>
    <name evidence="1" type="ORF">cand_030210</name>
</gene>
<dbReference type="RefSeq" id="XP_067067622.1">
    <property type="nucleotide sequence ID" value="XM_067213248.1"/>
</dbReference>
<dbReference type="InterPro" id="IPR036322">
    <property type="entry name" value="WD40_repeat_dom_sf"/>
</dbReference>
<accession>A0A1J4MNM4</accession>
<dbReference type="Gene3D" id="2.130.10.10">
    <property type="entry name" value="YVTN repeat-like/Quinoprotein amine dehydrogenase"/>
    <property type="match status" value="2"/>
</dbReference>
<dbReference type="InterPro" id="IPR049916">
    <property type="entry name" value="WDR72-like"/>
</dbReference>
<name>A0A1J4MNM4_9CRYT</name>
<dbReference type="PANTHER" id="PTHR44099">
    <property type="entry name" value="RABCONNECTIN-3B, ISOFORM A"/>
    <property type="match status" value="1"/>
</dbReference>
<protein>
    <submittedName>
        <fullName evidence="1">Uncharacterized protein</fullName>
    </submittedName>
</protein>
<dbReference type="VEuPathDB" id="CryptoDB:cand_030210"/>
<reference evidence="1 2" key="1">
    <citation type="submission" date="2016-10" db="EMBL/GenBank/DDBJ databases">
        <title>Reductive evolution of mitochondrial metabolism and differential evolution of invasion-related proteins in Cryptosporidium.</title>
        <authorList>
            <person name="Liu S."/>
            <person name="Roellig D.M."/>
            <person name="Guo Y."/>
            <person name="Li N."/>
            <person name="Frace M.A."/>
            <person name="Tang K."/>
            <person name="Zhang L."/>
            <person name="Feng Y."/>
            <person name="Xiao L."/>
        </authorList>
    </citation>
    <scope>NUCLEOTIDE SEQUENCE [LARGE SCALE GENOMIC DNA]</scope>
    <source>
        <strain evidence="1">30847</strain>
    </source>
</reference>
<dbReference type="GO" id="GO:0005737">
    <property type="term" value="C:cytoplasm"/>
    <property type="evidence" value="ECO:0007669"/>
    <property type="project" value="TreeGrafter"/>
</dbReference>
<comment type="caution">
    <text evidence="1">The sequence shown here is derived from an EMBL/GenBank/DDBJ whole genome shotgun (WGS) entry which is preliminary data.</text>
</comment>
<evidence type="ECO:0000313" key="1">
    <source>
        <dbReference type="EMBL" id="OII75776.1"/>
    </source>
</evidence>